<dbReference type="EMBL" id="DXCP01000026">
    <property type="protein sequence ID" value="HIY79493.1"/>
    <property type="molecule type" value="Genomic_DNA"/>
</dbReference>
<dbReference type="PANTHER" id="PTHR39201:SF1">
    <property type="entry name" value="FLAVODOXIN-LIKE DOMAIN-CONTAINING PROTEIN"/>
    <property type="match status" value="1"/>
</dbReference>
<sequence length="218" mass="22716">MNVTEDRSLTRRQLLKGAALLASLVPAGALLSGCAASSDASDPAAGDAATEPASSPDPGSVLVAFYSAQGHTGRVAQAAADALGADLFAITPSEPYSNDDLNYNDSDSRVSREHEDESLRTVELERVTPDGWDGYDTVLLGYPIWWGIAAWPTDGFVSGNDFTGKTVIPFCTSASSPIGESGPNLAELAGTGDWQEGQRFSSGAEDDEVTSWAQGLAL</sequence>
<keyword evidence="1" id="KW-0732">Signal</keyword>
<proteinExistence type="predicted"/>
<protein>
    <submittedName>
        <fullName evidence="3">Flavodoxin</fullName>
    </submittedName>
</protein>
<accession>A0A9D1ZDS3</accession>
<name>A0A9D1ZDS3_9ACTN</name>
<dbReference type="PROSITE" id="PS51257">
    <property type="entry name" value="PROKAR_LIPOPROTEIN"/>
    <property type="match status" value="1"/>
</dbReference>
<dbReference type="InterPro" id="IPR008254">
    <property type="entry name" value="Flavodoxin/NO_synth"/>
</dbReference>
<dbReference type="PANTHER" id="PTHR39201">
    <property type="entry name" value="EXPORTED PROTEIN-RELATED"/>
    <property type="match status" value="1"/>
</dbReference>
<dbReference type="PROSITE" id="PS51318">
    <property type="entry name" value="TAT"/>
    <property type="match status" value="1"/>
</dbReference>
<dbReference type="GO" id="GO:0010181">
    <property type="term" value="F:FMN binding"/>
    <property type="evidence" value="ECO:0007669"/>
    <property type="project" value="InterPro"/>
</dbReference>
<reference evidence="3" key="1">
    <citation type="journal article" date="2021" name="PeerJ">
        <title>Extensive microbial diversity within the chicken gut microbiome revealed by metagenomics and culture.</title>
        <authorList>
            <person name="Gilroy R."/>
            <person name="Ravi A."/>
            <person name="Getino M."/>
            <person name="Pursley I."/>
            <person name="Horton D.L."/>
            <person name="Alikhan N.F."/>
            <person name="Baker D."/>
            <person name="Gharbi K."/>
            <person name="Hall N."/>
            <person name="Watson M."/>
            <person name="Adriaenssens E.M."/>
            <person name="Foster-Nyarko E."/>
            <person name="Jarju S."/>
            <person name="Secka A."/>
            <person name="Antonio M."/>
            <person name="Oren A."/>
            <person name="Chaudhuri R.R."/>
            <person name="La Ragione R."/>
            <person name="Hildebrand F."/>
            <person name="Pallen M.J."/>
        </authorList>
    </citation>
    <scope>NUCLEOTIDE SEQUENCE</scope>
    <source>
        <strain evidence="3">ChiHjej10B9-743</strain>
    </source>
</reference>
<dbReference type="SUPFAM" id="SSF52218">
    <property type="entry name" value="Flavoproteins"/>
    <property type="match status" value="1"/>
</dbReference>
<evidence type="ECO:0000256" key="1">
    <source>
        <dbReference type="SAM" id="SignalP"/>
    </source>
</evidence>
<evidence type="ECO:0000313" key="3">
    <source>
        <dbReference type="EMBL" id="HIY79493.1"/>
    </source>
</evidence>
<comment type="caution">
    <text evidence="3">The sequence shown here is derived from an EMBL/GenBank/DDBJ whole genome shotgun (WGS) entry which is preliminary data.</text>
</comment>
<gene>
    <name evidence="3" type="ORF">IAA42_03555</name>
</gene>
<evidence type="ECO:0000313" key="4">
    <source>
        <dbReference type="Proteomes" id="UP000824133"/>
    </source>
</evidence>
<dbReference type="Pfam" id="PF12682">
    <property type="entry name" value="Flavodoxin_4"/>
    <property type="match status" value="1"/>
</dbReference>
<feature type="domain" description="Flavodoxin-like" evidence="2">
    <location>
        <begin position="61"/>
        <end position="214"/>
    </location>
</feature>
<dbReference type="Proteomes" id="UP000824133">
    <property type="component" value="Unassembled WGS sequence"/>
</dbReference>
<evidence type="ECO:0000259" key="2">
    <source>
        <dbReference type="Pfam" id="PF12682"/>
    </source>
</evidence>
<feature type="chain" id="PRO_5039401768" evidence="1">
    <location>
        <begin position="30"/>
        <end position="218"/>
    </location>
</feature>
<feature type="signal peptide" evidence="1">
    <location>
        <begin position="1"/>
        <end position="29"/>
    </location>
</feature>
<reference evidence="3" key="2">
    <citation type="submission" date="2021-04" db="EMBL/GenBank/DDBJ databases">
        <authorList>
            <person name="Gilroy R."/>
        </authorList>
    </citation>
    <scope>NUCLEOTIDE SEQUENCE</scope>
    <source>
        <strain evidence="3">ChiHjej10B9-743</strain>
    </source>
</reference>
<dbReference type="AlphaFoldDB" id="A0A9D1ZDS3"/>
<dbReference type="InterPro" id="IPR029039">
    <property type="entry name" value="Flavoprotein-like_sf"/>
</dbReference>
<dbReference type="Gene3D" id="3.40.50.360">
    <property type="match status" value="1"/>
</dbReference>
<organism evidence="3 4">
    <name type="scientific">Candidatus Olsenella excrementavium</name>
    <dbReference type="NCBI Taxonomy" id="2838709"/>
    <lineage>
        <taxon>Bacteria</taxon>
        <taxon>Bacillati</taxon>
        <taxon>Actinomycetota</taxon>
        <taxon>Coriobacteriia</taxon>
        <taxon>Coriobacteriales</taxon>
        <taxon>Atopobiaceae</taxon>
        <taxon>Olsenella</taxon>
    </lineage>
</organism>
<dbReference type="InterPro" id="IPR006311">
    <property type="entry name" value="TAT_signal"/>
</dbReference>